<dbReference type="SUPFAM" id="SSF48403">
    <property type="entry name" value="Ankyrin repeat"/>
    <property type="match status" value="1"/>
</dbReference>
<protein>
    <submittedName>
        <fullName evidence="9">Uncharacterized protein</fullName>
    </submittedName>
</protein>
<dbReference type="Gene3D" id="1.20.58.340">
    <property type="entry name" value="Magnesium transport protein CorA, transmembrane region"/>
    <property type="match status" value="1"/>
</dbReference>
<evidence type="ECO:0000313" key="9">
    <source>
        <dbReference type="EMBL" id="KAF2825893.1"/>
    </source>
</evidence>
<accession>A0A6A6ZYE0</accession>
<evidence type="ECO:0000256" key="5">
    <source>
        <dbReference type="ARBA" id="ARBA00023043"/>
    </source>
</evidence>
<evidence type="ECO:0000256" key="4">
    <source>
        <dbReference type="ARBA" id="ARBA00022989"/>
    </source>
</evidence>
<dbReference type="OrthoDB" id="195446at2759"/>
<keyword evidence="4 8" id="KW-1133">Transmembrane helix</keyword>
<proteinExistence type="predicted"/>
<dbReference type="Gene3D" id="1.25.40.20">
    <property type="entry name" value="Ankyrin repeat-containing domain"/>
    <property type="match status" value="1"/>
</dbReference>
<keyword evidence="10" id="KW-1185">Reference proteome</keyword>
<reference evidence="9" key="1">
    <citation type="journal article" date="2020" name="Stud. Mycol.">
        <title>101 Dothideomycetes genomes: a test case for predicting lifestyles and emergence of pathogens.</title>
        <authorList>
            <person name="Haridas S."/>
            <person name="Albert R."/>
            <person name="Binder M."/>
            <person name="Bloem J."/>
            <person name="Labutti K."/>
            <person name="Salamov A."/>
            <person name="Andreopoulos B."/>
            <person name="Baker S."/>
            <person name="Barry K."/>
            <person name="Bills G."/>
            <person name="Bluhm B."/>
            <person name="Cannon C."/>
            <person name="Castanera R."/>
            <person name="Culley D."/>
            <person name="Daum C."/>
            <person name="Ezra D."/>
            <person name="Gonzalez J."/>
            <person name="Henrissat B."/>
            <person name="Kuo A."/>
            <person name="Liang C."/>
            <person name="Lipzen A."/>
            <person name="Lutzoni F."/>
            <person name="Magnuson J."/>
            <person name="Mondo S."/>
            <person name="Nolan M."/>
            <person name="Ohm R."/>
            <person name="Pangilinan J."/>
            <person name="Park H.-J."/>
            <person name="Ramirez L."/>
            <person name="Alfaro M."/>
            <person name="Sun H."/>
            <person name="Tritt A."/>
            <person name="Yoshinaga Y."/>
            <person name="Zwiers L.-H."/>
            <person name="Turgeon B."/>
            <person name="Goodwin S."/>
            <person name="Spatafora J."/>
            <person name="Crous P."/>
            <person name="Grigoriev I."/>
        </authorList>
    </citation>
    <scope>NUCLEOTIDE SEQUENCE</scope>
    <source>
        <strain evidence="9">CBS 113818</strain>
    </source>
</reference>
<organism evidence="9 10">
    <name type="scientific">Ophiobolus disseminans</name>
    <dbReference type="NCBI Taxonomy" id="1469910"/>
    <lineage>
        <taxon>Eukaryota</taxon>
        <taxon>Fungi</taxon>
        <taxon>Dikarya</taxon>
        <taxon>Ascomycota</taxon>
        <taxon>Pezizomycotina</taxon>
        <taxon>Dothideomycetes</taxon>
        <taxon>Pleosporomycetidae</taxon>
        <taxon>Pleosporales</taxon>
        <taxon>Pleosporineae</taxon>
        <taxon>Phaeosphaeriaceae</taxon>
        <taxon>Ophiobolus</taxon>
    </lineage>
</organism>
<evidence type="ECO:0000256" key="2">
    <source>
        <dbReference type="ARBA" id="ARBA00022692"/>
    </source>
</evidence>
<dbReference type="PROSITE" id="PS50088">
    <property type="entry name" value="ANK_REPEAT"/>
    <property type="match status" value="2"/>
</dbReference>
<gene>
    <name evidence="9" type="ORF">CC86DRAFT_324609</name>
</gene>
<comment type="subcellular location">
    <subcellularLocation>
        <location evidence="1">Membrane</location>
        <topology evidence="1">Multi-pass membrane protein</topology>
    </subcellularLocation>
</comment>
<feature type="transmembrane region" description="Helical" evidence="8">
    <location>
        <begin position="425"/>
        <end position="446"/>
    </location>
</feature>
<dbReference type="InterPro" id="IPR045863">
    <property type="entry name" value="CorA_TM1_TM2"/>
</dbReference>
<evidence type="ECO:0000256" key="6">
    <source>
        <dbReference type="ARBA" id="ARBA00023136"/>
    </source>
</evidence>
<dbReference type="EMBL" id="MU006227">
    <property type="protein sequence ID" value="KAF2825893.1"/>
    <property type="molecule type" value="Genomic_DNA"/>
</dbReference>
<sequence length="482" mass="54354">MVELLMSKDLTTMHLLVKNGELSLVKVLVATGYNLTTRDSRNQSALHIATLFGHLEIASVLISAGIEINCKDDDGNTPLRLAIVRKSLKFIDLFLRSSASTTGIQVSEWRDAYDRKVSDIVRLGEGMSAKKTISFIENGAISSELGQVRATYGVERRLFVLPNSESWQRVQLGYLMLPLKLNTLHTSVWDVGNGIQNFVVVAWFPACDDTSVGKHFKMPGREPLRIAWRTASTWGTDNKTVTTSSDHFSNLSNGWLPRDGPDFFAHFLDELGKRWRKVCDLADQHLTDCRLDQPQAKGESRELISRLAQDAQTWADLRRKLKDHVRTAQEFVKIHGHRSDNQDLNNLIEDLGLTNGRRIDQLEQAVRDLLQLEFAWVSINEAYRSTSLATSMKRLSWVTFIFLPAMFASSLFGMNVSILKDDPDWRWFLIAGAICLSSTMGAWLIFKCYPIEAWLQEKVGQRLPSATKSIQVRRASKGSGIP</sequence>
<dbReference type="SMART" id="SM00248">
    <property type="entry name" value="ANK"/>
    <property type="match status" value="3"/>
</dbReference>
<dbReference type="PROSITE" id="PS50297">
    <property type="entry name" value="ANK_REP_REGION"/>
    <property type="match status" value="2"/>
</dbReference>
<feature type="transmembrane region" description="Helical" evidence="8">
    <location>
        <begin position="395"/>
        <end position="419"/>
    </location>
</feature>
<feature type="repeat" description="ANK" evidence="7">
    <location>
        <begin position="41"/>
        <end position="73"/>
    </location>
</feature>
<dbReference type="Proteomes" id="UP000799424">
    <property type="component" value="Unassembled WGS sequence"/>
</dbReference>
<keyword evidence="6 8" id="KW-0472">Membrane</keyword>
<dbReference type="InterPro" id="IPR036770">
    <property type="entry name" value="Ankyrin_rpt-contain_sf"/>
</dbReference>
<keyword evidence="3" id="KW-0677">Repeat</keyword>
<dbReference type="InterPro" id="IPR002523">
    <property type="entry name" value="MgTranspt_CorA/ZnTranspt_ZntB"/>
</dbReference>
<evidence type="ECO:0000313" key="10">
    <source>
        <dbReference type="Proteomes" id="UP000799424"/>
    </source>
</evidence>
<dbReference type="InterPro" id="IPR002110">
    <property type="entry name" value="Ankyrin_rpt"/>
</dbReference>
<dbReference type="PANTHER" id="PTHR24198:SF165">
    <property type="entry name" value="ANKYRIN REPEAT-CONTAINING PROTEIN-RELATED"/>
    <property type="match status" value="1"/>
</dbReference>
<dbReference type="Pfam" id="PF01544">
    <property type="entry name" value="CorA"/>
    <property type="match status" value="1"/>
</dbReference>
<name>A0A6A6ZYE0_9PLEO</name>
<feature type="repeat" description="ANK" evidence="7">
    <location>
        <begin position="8"/>
        <end position="40"/>
    </location>
</feature>
<dbReference type="AlphaFoldDB" id="A0A6A6ZYE0"/>
<dbReference type="GO" id="GO:0046873">
    <property type="term" value="F:metal ion transmembrane transporter activity"/>
    <property type="evidence" value="ECO:0007669"/>
    <property type="project" value="InterPro"/>
</dbReference>
<keyword evidence="2 8" id="KW-0812">Transmembrane</keyword>
<evidence type="ECO:0000256" key="1">
    <source>
        <dbReference type="ARBA" id="ARBA00004141"/>
    </source>
</evidence>
<dbReference type="PANTHER" id="PTHR24198">
    <property type="entry name" value="ANKYRIN REPEAT AND PROTEIN KINASE DOMAIN-CONTAINING PROTEIN"/>
    <property type="match status" value="1"/>
</dbReference>
<dbReference type="GO" id="GO:0016020">
    <property type="term" value="C:membrane"/>
    <property type="evidence" value="ECO:0007669"/>
    <property type="project" value="UniProtKB-SubCell"/>
</dbReference>
<evidence type="ECO:0000256" key="7">
    <source>
        <dbReference type="PROSITE-ProRule" id="PRU00023"/>
    </source>
</evidence>
<evidence type="ECO:0000256" key="3">
    <source>
        <dbReference type="ARBA" id="ARBA00022737"/>
    </source>
</evidence>
<dbReference type="Pfam" id="PF12796">
    <property type="entry name" value="Ank_2"/>
    <property type="match status" value="1"/>
</dbReference>
<keyword evidence="5 7" id="KW-0040">ANK repeat</keyword>
<dbReference type="SUPFAM" id="SSF144083">
    <property type="entry name" value="Magnesium transport protein CorA, transmembrane region"/>
    <property type="match status" value="1"/>
</dbReference>
<evidence type="ECO:0000256" key="8">
    <source>
        <dbReference type="SAM" id="Phobius"/>
    </source>
</evidence>